<proteinExistence type="predicted"/>
<dbReference type="HOGENOM" id="CLU_3247900_0_0_11"/>
<reference evidence="1 2" key="1">
    <citation type="submission" date="2010-08" db="EMBL/GenBank/DDBJ databases">
        <authorList>
            <person name="Muzny D."/>
            <person name="Qin X."/>
            <person name="Deng J."/>
            <person name="Jiang H."/>
            <person name="Liu Y."/>
            <person name="Qu J."/>
            <person name="Song X.-Z."/>
            <person name="Zhang L."/>
            <person name="Thornton R."/>
            <person name="Coyle M."/>
            <person name="Francisco L."/>
            <person name="Jackson L."/>
            <person name="Javaid M."/>
            <person name="Korchina V."/>
            <person name="Kovar C."/>
            <person name="Mata R."/>
            <person name="Mathew T."/>
            <person name="Ngo R."/>
            <person name="Nguyen L."/>
            <person name="Nguyen N."/>
            <person name="Okwuonu G."/>
            <person name="Ongeri F."/>
            <person name="Pham C."/>
            <person name="Simmons D."/>
            <person name="Wilczek-Boney K."/>
            <person name="Hale W."/>
            <person name="Jakkamsetti A."/>
            <person name="Pham P."/>
            <person name="Ruth R."/>
            <person name="San Lucas F."/>
            <person name="Warren J."/>
            <person name="Zhang J."/>
            <person name="Zhao Z."/>
            <person name="Zhou C."/>
            <person name="Zhu D."/>
            <person name="Lee S."/>
            <person name="Bess C."/>
            <person name="Blankenburg K."/>
            <person name="Forbes L."/>
            <person name="Fu Q."/>
            <person name="Gubbala S."/>
            <person name="Hirani K."/>
            <person name="Jayaseelan J.C."/>
            <person name="Lara F."/>
            <person name="Munidasa M."/>
            <person name="Palculict T."/>
            <person name="Patil S."/>
            <person name="Pu L.-L."/>
            <person name="Saada N."/>
            <person name="Tang L."/>
            <person name="Weissenberger G."/>
            <person name="Zhu Y."/>
            <person name="Hemphill L."/>
            <person name="Shang Y."/>
            <person name="Youmans B."/>
            <person name="Ayvaz T."/>
            <person name="Ross M."/>
            <person name="Santibanez J."/>
            <person name="Aqrawi P."/>
            <person name="Gross S."/>
            <person name="Joshi V."/>
            <person name="Fowler G."/>
            <person name="Nazareth L."/>
            <person name="Reid J."/>
            <person name="Worley K."/>
            <person name="Petrosino J."/>
            <person name="Highlander S."/>
            <person name="Gibbs R."/>
        </authorList>
    </citation>
    <scope>NUCLEOTIDE SEQUENCE [LARGE SCALE GENOMIC DNA]</scope>
    <source>
        <strain evidence="1 2">ATCC 27679</strain>
    </source>
</reference>
<comment type="caution">
    <text evidence="1">The sequence shown here is derived from an EMBL/GenBank/DDBJ whole genome shotgun (WGS) entry which is preliminary data.</text>
</comment>
<name>E0Q4X0_9BIFI</name>
<protein>
    <submittedName>
        <fullName evidence="1">Uncharacterized protein</fullName>
    </submittedName>
</protein>
<sequence length="42" mass="4812">MRCLFLGFFCSHFLVGFLLLIVPAYAGTRNEGARIYCGLERR</sequence>
<dbReference type="Proteomes" id="UP000003323">
    <property type="component" value="Unassembled WGS sequence"/>
</dbReference>
<accession>E0Q4X0</accession>
<dbReference type="AlphaFoldDB" id="E0Q4X0"/>
<dbReference type="EMBL" id="AEEQ01000003">
    <property type="protein sequence ID" value="EFM42523.1"/>
    <property type="molecule type" value="Genomic_DNA"/>
</dbReference>
<organism evidence="1 2">
    <name type="scientific">Bifidobacterium dentium ATCC 27679</name>
    <dbReference type="NCBI Taxonomy" id="871562"/>
    <lineage>
        <taxon>Bacteria</taxon>
        <taxon>Bacillati</taxon>
        <taxon>Actinomycetota</taxon>
        <taxon>Actinomycetes</taxon>
        <taxon>Bifidobacteriales</taxon>
        <taxon>Bifidobacteriaceae</taxon>
        <taxon>Bifidobacterium</taxon>
    </lineage>
</organism>
<gene>
    <name evidence="1" type="ORF">HMPREF0168_0177</name>
</gene>
<evidence type="ECO:0000313" key="2">
    <source>
        <dbReference type="Proteomes" id="UP000003323"/>
    </source>
</evidence>
<evidence type="ECO:0000313" key="1">
    <source>
        <dbReference type="EMBL" id="EFM42523.1"/>
    </source>
</evidence>